<evidence type="ECO:0000313" key="3">
    <source>
        <dbReference type="Proteomes" id="UP000237105"/>
    </source>
</evidence>
<accession>A0A2P5BEC8</accession>
<organism evidence="2 3">
    <name type="scientific">Parasponia andersonii</name>
    <name type="common">Sponia andersonii</name>
    <dbReference type="NCBI Taxonomy" id="3476"/>
    <lineage>
        <taxon>Eukaryota</taxon>
        <taxon>Viridiplantae</taxon>
        <taxon>Streptophyta</taxon>
        <taxon>Embryophyta</taxon>
        <taxon>Tracheophyta</taxon>
        <taxon>Spermatophyta</taxon>
        <taxon>Magnoliopsida</taxon>
        <taxon>eudicotyledons</taxon>
        <taxon>Gunneridae</taxon>
        <taxon>Pentapetalae</taxon>
        <taxon>rosids</taxon>
        <taxon>fabids</taxon>
        <taxon>Rosales</taxon>
        <taxon>Cannabaceae</taxon>
        <taxon>Parasponia</taxon>
    </lineage>
</organism>
<feature type="non-terminal residue" evidence="2">
    <location>
        <position position="1"/>
    </location>
</feature>
<evidence type="ECO:0000313" key="2">
    <source>
        <dbReference type="EMBL" id="PON47141.1"/>
    </source>
</evidence>
<feature type="region of interest" description="Disordered" evidence="1">
    <location>
        <begin position="41"/>
        <end position="110"/>
    </location>
</feature>
<protein>
    <submittedName>
        <fullName evidence="2">Uncharacterized protein</fullName>
    </submittedName>
</protein>
<name>A0A2P5BEC8_PARAD</name>
<proteinExistence type="predicted"/>
<dbReference type="Proteomes" id="UP000237105">
    <property type="component" value="Unassembled WGS sequence"/>
</dbReference>
<sequence>SNPEIGELISPIDYFKSRHLKPSGWQNEYTLEKHAEMVTSKAEALTQTQSRTQSELRDGASSAESVVGPEQQLANKDAEHALRIDETQRQMAEKEAENQRRLEKTQQQLNEQNRMLKTLIAKLGIEMPLPPPPEL</sequence>
<keyword evidence="3" id="KW-1185">Reference proteome</keyword>
<evidence type="ECO:0000256" key="1">
    <source>
        <dbReference type="SAM" id="MobiDB-lite"/>
    </source>
</evidence>
<comment type="caution">
    <text evidence="2">The sequence shown here is derived from an EMBL/GenBank/DDBJ whole genome shotgun (WGS) entry which is preliminary data.</text>
</comment>
<gene>
    <name evidence="2" type="ORF">PanWU01x14_246500</name>
</gene>
<feature type="compositionally biased region" description="Basic and acidic residues" evidence="1">
    <location>
        <begin position="76"/>
        <end position="104"/>
    </location>
</feature>
<dbReference type="EMBL" id="JXTB01000299">
    <property type="protein sequence ID" value="PON47141.1"/>
    <property type="molecule type" value="Genomic_DNA"/>
</dbReference>
<dbReference type="AlphaFoldDB" id="A0A2P5BEC8"/>
<reference evidence="3" key="1">
    <citation type="submission" date="2016-06" db="EMBL/GenBank/DDBJ databases">
        <title>Parallel loss of symbiosis genes in relatives of nitrogen-fixing non-legume Parasponia.</title>
        <authorList>
            <person name="Van Velzen R."/>
            <person name="Holmer R."/>
            <person name="Bu F."/>
            <person name="Rutten L."/>
            <person name="Van Zeijl A."/>
            <person name="Liu W."/>
            <person name="Santuari L."/>
            <person name="Cao Q."/>
            <person name="Sharma T."/>
            <person name="Shen D."/>
            <person name="Roswanjaya Y."/>
            <person name="Wardhani T."/>
            <person name="Kalhor M.S."/>
            <person name="Jansen J."/>
            <person name="Van den Hoogen J."/>
            <person name="Gungor B."/>
            <person name="Hartog M."/>
            <person name="Hontelez J."/>
            <person name="Verver J."/>
            <person name="Yang W.-C."/>
            <person name="Schijlen E."/>
            <person name="Repin R."/>
            <person name="Schilthuizen M."/>
            <person name="Schranz E."/>
            <person name="Heidstra R."/>
            <person name="Miyata K."/>
            <person name="Fedorova E."/>
            <person name="Kohlen W."/>
            <person name="Bisseling T."/>
            <person name="Smit S."/>
            <person name="Geurts R."/>
        </authorList>
    </citation>
    <scope>NUCLEOTIDE SEQUENCE [LARGE SCALE GENOMIC DNA]</scope>
    <source>
        <strain evidence="3">cv. WU1-14</strain>
    </source>
</reference>